<gene>
    <name evidence="1" type="ORF">PAECIP111893_01326</name>
</gene>
<evidence type="ECO:0000313" key="1">
    <source>
        <dbReference type="EMBL" id="CAH1199349.1"/>
    </source>
</evidence>
<comment type="caution">
    <text evidence="1">The sequence shown here is derived from an EMBL/GenBank/DDBJ whole genome shotgun (WGS) entry which is preliminary data.</text>
</comment>
<keyword evidence="2" id="KW-1185">Reference proteome</keyword>
<evidence type="ECO:0000313" key="2">
    <source>
        <dbReference type="Proteomes" id="UP000838686"/>
    </source>
</evidence>
<name>A0ABN8GAW1_9BACL</name>
<dbReference type="EMBL" id="CAKMMF010000005">
    <property type="protein sequence ID" value="CAH1199349.1"/>
    <property type="molecule type" value="Genomic_DNA"/>
</dbReference>
<organism evidence="1 2">
    <name type="scientific">Paenibacillus plantiphilus</name>
    <dbReference type="NCBI Taxonomy" id="2905650"/>
    <lineage>
        <taxon>Bacteria</taxon>
        <taxon>Bacillati</taxon>
        <taxon>Bacillota</taxon>
        <taxon>Bacilli</taxon>
        <taxon>Bacillales</taxon>
        <taxon>Paenibacillaceae</taxon>
        <taxon>Paenibacillus</taxon>
    </lineage>
</organism>
<dbReference type="Proteomes" id="UP000838686">
    <property type="component" value="Unassembled WGS sequence"/>
</dbReference>
<protein>
    <submittedName>
        <fullName evidence="1">Uncharacterized protein</fullName>
    </submittedName>
</protein>
<sequence length="94" mass="10037">MLIAKLAPFFRSVSRNFILTEIVGGLGGSLLSERWYMLAADVVSVNLSQLLVGFQDEVGATVEAASIPSFGDVRLLLSDEEADPLAANLRTGQP</sequence>
<reference evidence="1" key="1">
    <citation type="submission" date="2022-01" db="EMBL/GenBank/DDBJ databases">
        <authorList>
            <person name="Criscuolo A."/>
        </authorList>
    </citation>
    <scope>NUCLEOTIDE SEQUENCE</scope>
    <source>
        <strain evidence="1">CIP111893</strain>
    </source>
</reference>
<accession>A0ABN8GAW1</accession>
<proteinExistence type="predicted"/>
<dbReference type="RefSeq" id="WP_236339675.1">
    <property type="nucleotide sequence ID" value="NZ_CAKMMF010000005.1"/>
</dbReference>